<dbReference type="GO" id="GO:0046872">
    <property type="term" value="F:metal ion binding"/>
    <property type="evidence" value="ECO:0007669"/>
    <property type="project" value="UniProtKB-KW"/>
</dbReference>
<dbReference type="OrthoDB" id="430408at2"/>
<dbReference type="Gene3D" id="3.30.70.20">
    <property type="match status" value="1"/>
</dbReference>
<keyword evidence="1" id="KW-0479">Metal-binding</keyword>
<gene>
    <name evidence="5" type="ORF">SAMN03080599_00052</name>
</gene>
<keyword evidence="3" id="KW-0411">Iron-sulfur</keyword>
<keyword evidence="2" id="KW-0408">Iron</keyword>
<dbReference type="AlphaFoldDB" id="A0A1G5RS31"/>
<keyword evidence="6" id="KW-1185">Reference proteome</keyword>
<dbReference type="InterPro" id="IPR017896">
    <property type="entry name" value="4Fe4S_Fe-S-bd"/>
</dbReference>
<evidence type="ECO:0000256" key="3">
    <source>
        <dbReference type="ARBA" id="ARBA00023014"/>
    </source>
</evidence>
<feature type="domain" description="4Fe-4S ferredoxin-type" evidence="4">
    <location>
        <begin position="35"/>
        <end position="64"/>
    </location>
</feature>
<dbReference type="STRING" id="1120920.SAMN03080599_00052"/>
<proteinExistence type="predicted"/>
<dbReference type="PANTHER" id="PTHR43193:SF2">
    <property type="entry name" value="POLYFERREDOXIN PROTEIN FWDF"/>
    <property type="match status" value="1"/>
</dbReference>
<dbReference type="Pfam" id="PF04432">
    <property type="entry name" value="FrhB_FdhB_C"/>
    <property type="match status" value="1"/>
</dbReference>
<dbReference type="EMBL" id="FMWL01000001">
    <property type="protein sequence ID" value="SCZ76069.1"/>
    <property type="molecule type" value="Genomic_DNA"/>
</dbReference>
<dbReference type="PANTHER" id="PTHR43193">
    <property type="match status" value="1"/>
</dbReference>
<dbReference type="GO" id="GO:0051536">
    <property type="term" value="F:iron-sulfur cluster binding"/>
    <property type="evidence" value="ECO:0007669"/>
    <property type="project" value="UniProtKB-KW"/>
</dbReference>
<dbReference type="Proteomes" id="UP000199208">
    <property type="component" value="Unassembled WGS sequence"/>
</dbReference>
<dbReference type="InterPro" id="IPR052977">
    <property type="entry name" value="Polyferredoxin-like_ET"/>
</dbReference>
<dbReference type="InterPro" id="IPR017900">
    <property type="entry name" value="4Fe4S_Fe_S_CS"/>
</dbReference>
<accession>A0A1G5RS31</accession>
<evidence type="ECO:0000313" key="6">
    <source>
        <dbReference type="Proteomes" id="UP000199208"/>
    </source>
</evidence>
<dbReference type="PROSITE" id="PS51379">
    <property type="entry name" value="4FE4S_FER_2"/>
    <property type="match status" value="2"/>
</dbReference>
<evidence type="ECO:0000256" key="1">
    <source>
        <dbReference type="ARBA" id="ARBA00022723"/>
    </source>
</evidence>
<dbReference type="PROSITE" id="PS00198">
    <property type="entry name" value="4FE4S_FER_1"/>
    <property type="match status" value="2"/>
</dbReference>
<protein>
    <submittedName>
        <fullName evidence="5">Coenzyme F420-reducing hydrogenase, beta subunit</fullName>
    </submittedName>
</protein>
<dbReference type="InterPro" id="IPR007525">
    <property type="entry name" value="FrhB_FdhB_C"/>
</dbReference>
<evidence type="ECO:0000259" key="4">
    <source>
        <dbReference type="PROSITE" id="PS51379"/>
    </source>
</evidence>
<evidence type="ECO:0000256" key="2">
    <source>
        <dbReference type="ARBA" id="ARBA00023004"/>
    </source>
</evidence>
<evidence type="ECO:0000313" key="5">
    <source>
        <dbReference type="EMBL" id="SCZ76069.1"/>
    </source>
</evidence>
<organism evidence="5 6">
    <name type="scientific">Acidaminobacter hydrogenoformans DSM 2784</name>
    <dbReference type="NCBI Taxonomy" id="1120920"/>
    <lineage>
        <taxon>Bacteria</taxon>
        <taxon>Bacillati</taxon>
        <taxon>Bacillota</taxon>
        <taxon>Clostridia</taxon>
        <taxon>Peptostreptococcales</taxon>
        <taxon>Acidaminobacteraceae</taxon>
        <taxon>Acidaminobacter</taxon>
    </lineage>
</organism>
<reference evidence="5 6" key="1">
    <citation type="submission" date="2016-10" db="EMBL/GenBank/DDBJ databases">
        <authorList>
            <person name="de Groot N.N."/>
        </authorList>
    </citation>
    <scope>NUCLEOTIDE SEQUENCE [LARGE SCALE GENOMIC DNA]</scope>
    <source>
        <strain evidence="5 6">DSM 2784</strain>
    </source>
</reference>
<dbReference type="Pfam" id="PF12838">
    <property type="entry name" value="Fer4_7"/>
    <property type="match status" value="1"/>
</dbReference>
<name>A0A1G5RS31_9FIRM</name>
<dbReference type="SUPFAM" id="SSF54862">
    <property type="entry name" value="4Fe-4S ferredoxins"/>
    <property type="match status" value="1"/>
</dbReference>
<dbReference type="RefSeq" id="WP_092588886.1">
    <property type="nucleotide sequence ID" value="NZ_FMWL01000001.1"/>
</dbReference>
<sequence>MIDKIEKIHCSGCMMCADLCPENAISYEADTKGFWYPIVDQNECTQCGLCVRTCPGMSHFISDKQDPEVYSAWLKNDSVRLKSTSGGIFYGLAQRILSRGGYIAGCRYTEDYKGAYHMITNSCENLEKIIGSKYLQSNTKGMYKEIKSLLNAGYEVLFCGTPCHSAGLQRFLMKSYPGLITVDFICRGINSPKIYRDYLAELEEAYESKVESVHMKNKKAGWESLGLLIKFQNGKEYFRTGEHDWWVQGYLRDQLFTRPSCHYCQFKTLPRVSDITLGDFWGITGVKKADIFKGVSLVMINSEKGKDLFDQIQGEIYMERRTIDEAVSGNSSILYNESSGCNSELFFDQLSEMSVTESIQRCLNRCDEIAEDKKSISLTKGISNFFKKRRL</sequence>
<feature type="domain" description="4Fe-4S ferredoxin-type" evidence="4">
    <location>
        <begin position="1"/>
        <end position="30"/>
    </location>
</feature>